<gene>
    <name evidence="8" type="ORF">SAMN05216337_100228</name>
</gene>
<dbReference type="Proteomes" id="UP000199245">
    <property type="component" value="Unassembled WGS sequence"/>
</dbReference>
<keyword evidence="6" id="KW-0472">Membrane</keyword>
<keyword evidence="6" id="KW-1133">Transmembrane helix</keyword>
<proteinExistence type="inferred from homology"/>
<reference evidence="8 9" key="1">
    <citation type="submission" date="2016-10" db="EMBL/GenBank/DDBJ databases">
        <authorList>
            <person name="de Groot N.N."/>
        </authorList>
    </citation>
    <scope>NUCLEOTIDE SEQUENCE [LARGE SCALE GENOMIC DNA]</scope>
    <source>
        <strain evidence="8 9">R5</strain>
    </source>
</reference>
<evidence type="ECO:0000256" key="1">
    <source>
        <dbReference type="ARBA" id="ARBA00003236"/>
    </source>
</evidence>
<accession>A0A1G6KD45</accession>
<evidence type="ECO:0000256" key="3">
    <source>
        <dbReference type="ARBA" id="ARBA00020071"/>
    </source>
</evidence>
<dbReference type="EMBL" id="FMZW01000002">
    <property type="protein sequence ID" value="SDC28236.1"/>
    <property type="molecule type" value="Genomic_DNA"/>
</dbReference>
<protein>
    <recommendedName>
        <fullName evidence="3">Chitooligosaccharide deacetylase</fullName>
    </recommendedName>
    <alternativeName>
        <fullName evidence="5">Nodulation protein B</fullName>
    </alternativeName>
</protein>
<comment type="function">
    <text evidence="1">Is involved in generating a small heat-stable compound (Nod), an acylated oligomer of N-acetylglucosamine, that stimulates mitosis in various plant protoplasts.</text>
</comment>
<dbReference type="Gene3D" id="3.20.20.370">
    <property type="entry name" value="Glycoside hydrolase/deacetylase"/>
    <property type="match status" value="1"/>
</dbReference>
<dbReference type="AlphaFoldDB" id="A0A1G6KD45"/>
<dbReference type="PANTHER" id="PTHR34216:SF7">
    <property type="entry name" value="POLY-BETA-1,6-N-ACETYL-D-GLUCOSAMINE N-DEACETYLASE"/>
    <property type="match status" value="1"/>
</dbReference>
<dbReference type="InterPro" id="IPR011330">
    <property type="entry name" value="Glyco_hydro/deAcase_b/a-brl"/>
</dbReference>
<evidence type="ECO:0000313" key="9">
    <source>
        <dbReference type="Proteomes" id="UP000199245"/>
    </source>
</evidence>
<evidence type="ECO:0000313" key="8">
    <source>
        <dbReference type="EMBL" id="SDC28236.1"/>
    </source>
</evidence>
<dbReference type="InterPro" id="IPR002509">
    <property type="entry name" value="NODB_dom"/>
</dbReference>
<dbReference type="InterPro" id="IPR051398">
    <property type="entry name" value="Polysacch_Deacetylase"/>
</dbReference>
<evidence type="ECO:0000256" key="6">
    <source>
        <dbReference type="SAM" id="Phobius"/>
    </source>
</evidence>
<comment type="similarity">
    <text evidence="2">Belongs to the polysaccharide deacetylase family.</text>
</comment>
<name>A0A1G6KD45_9BRAD</name>
<dbReference type="GO" id="GO:0016810">
    <property type="term" value="F:hydrolase activity, acting on carbon-nitrogen (but not peptide) bonds"/>
    <property type="evidence" value="ECO:0007669"/>
    <property type="project" value="InterPro"/>
</dbReference>
<keyword evidence="6" id="KW-0812">Transmembrane</keyword>
<dbReference type="CDD" id="cd10968">
    <property type="entry name" value="CE4_Mlr8448_like_5s"/>
    <property type="match status" value="1"/>
</dbReference>
<evidence type="ECO:0000256" key="5">
    <source>
        <dbReference type="ARBA" id="ARBA00032976"/>
    </source>
</evidence>
<organism evidence="8 9">
    <name type="scientific">Bradyrhizobium brasilense</name>
    <dbReference type="NCBI Taxonomy" id="1419277"/>
    <lineage>
        <taxon>Bacteria</taxon>
        <taxon>Pseudomonadati</taxon>
        <taxon>Pseudomonadota</taxon>
        <taxon>Alphaproteobacteria</taxon>
        <taxon>Hyphomicrobiales</taxon>
        <taxon>Nitrobacteraceae</taxon>
        <taxon>Bradyrhizobium</taxon>
    </lineage>
</organism>
<dbReference type="GO" id="GO:0005975">
    <property type="term" value="P:carbohydrate metabolic process"/>
    <property type="evidence" value="ECO:0007669"/>
    <property type="project" value="InterPro"/>
</dbReference>
<evidence type="ECO:0000259" key="7">
    <source>
        <dbReference type="Pfam" id="PF01522"/>
    </source>
</evidence>
<feature type="transmembrane region" description="Helical" evidence="6">
    <location>
        <begin position="44"/>
        <end position="65"/>
    </location>
</feature>
<keyword evidence="4" id="KW-0732">Signal</keyword>
<evidence type="ECO:0000256" key="4">
    <source>
        <dbReference type="ARBA" id="ARBA00022729"/>
    </source>
</evidence>
<evidence type="ECO:0000256" key="2">
    <source>
        <dbReference type="ARBA" id="ARBA00010973"/>
    </source>
</evidence>
<feature type="domain" description="NodB homology" evidence="7">
    <location>
        <begin position="119"/>
        <end position="305"/>
    </location>
</feature>
<sequence length="379" mass="42028">MSDRDNSFFSGLSLSLPRNANRPAGAHMKQLRNTVIRAGMEALYFSGAHILLRPIFAGVGAIFMLHHVRPRRGDAFQPNHHLEVTPGFLRAMLTHLRALDVDVISIDEAHRRLAERNFARRFACFTFDDGYRDNRDFALPVMREFGAPFTVYVASDFAEGCGRLWWIALERVIAAASAIEVPIDGTMTRIDTATAQAKRTAFGRIHDWLRSLPGEQAMQAEISALCARHGVDETGIARELCMSWDELRGFAEDPLVTIGAHTITHCNLAKQSETIASFELATSRARIEDALQRPALHLAYPYGDRIAAGQREFALARSIGFRTAVTTRPGMLFPESADHLTALQRVSLNGNYQDARLLPVLTSGAATAVWNGFRRIDAA</sequence>
<dbReference type="SUPFAM" id="SSF88713">
    <property type="entry name" value="Glycoside hydrolase/deacetylase"/>
    <property type="match status" value="1"/>
</dbReference>
<dbReference type="PANTHER" id="PTHR34216">
    <property type="match status" value="1"/>
</dbReference>
<dbReference type="Pfam" id="PF01522">
    <property type="entry name" value="Polysacc_deac_1"/>
    <property type="match status" value="1"/>
</dbReference>